<sequence length="162" mass="17515">MGDGGLMPRIFDYHEFSQLAEIVLDIGDKESLRTHADMMAHWVAWFVDSRSKGIATAFGAIVFGSGDGGEEVRVTKRPLHSIGDKALASGSTLTKVLQPATLPLPMDEGNEIHGHSCRESPPKSINNNTLAVSNELPTSHKQAHTNLFVGSILYPQPYDSCG</sequence>
<evidence type="ECO:0000313" key="1">
    <source>
        <dbReference type="EMBL" id="KAK4439029.1"/>
    </source>
</evidence>
<proteinExistence type="predicted"/>
<dbReference type="Proteomes" id="UP001293254">
    <property type="component" value="Unassembled WGS sequence"/>
</dbReference>
<reference evidence="1" key="2">
    <citation type="journal article" date="2024" name="Plant">
        <title>Genomic evolution and insights into agronomic trait innovations of Sesamum species.</title>
        <authorList>
            <person name="Miao H."/>
            <person name="Wang L."/>
            <person name="Qu L."/>
            <person name="Liu H."/>
            <person name="Sun Y."/>
            <person name="Le M."/>
            <person name="Wang Q."/>
            <person name="Wei S."/>
            <person name="Zheng Y."/>
            <person name="Lin W."/>
            <person name="Duan Y."/>
            <person name="Cao H."/>
            <person name="Xiong S."/>
            <person name="Wang X."/>
            <person name="Wei L."/>
            <person name="Li C."/>
            <person name="Ma Q."/>
            <person name="Ju M."/>
            <person name="Zhao R."/>
            <person name="Li G."/>
            <person name="Mu C."/>
            <person name="Tian Q."/>
            <person name="Mei H."/>
            <person name="Zhang T."/>
            <person name="Gao T."/>
            <person name="Zhang H."/>
        </authorList>
    </citation>
    <scope>NUCLEOTIDE SEQUENCE</scope>
    <source>
        <strain evidence="1">3651</strain>
    </source>
</reference>
<keyword evidence="2" id="KW-1185">Reference proteome</keyword>
<name>A0AAE1YZ92_9LAMI</name>
<reference evidence="1" key="1">
    <citation type="submission" date="2020-06" db="EMBL/GenBank/DDBJ databases">
        <authorList>
            <person name="Li T."/>
            <person name="Hu X."/>
            <person name="Zhang T."/>
            <person name="Song X."/>
            <person name="Zhang H."/>
            <person name="Dai N."/>
            <person name="Sheng W."/>
            <person name="Hou X."/>
            <person name="Wei L."/>
        </authorList>
    </citation>
    <scope>NUCLEOTIDE SEQUENCE</scope>
    <source>
        <strain evidence="1">3651</strain>
        <tissue evidence="1">Leaf</tissue>
    </source>
</reference>
<dbReference type="EMBL" id="JACGWO010000001">
    <property type="protein sequence ID" value="KAK4439029.1"/>
    <property type="molecule type" value="Genomic_DNA"/>
</dbReference>
<gene>
    <name evidence="1" type="ORF">Salat_0237600</name>
</gene>
<protein>
    <submittedName>
        <fullName evidence="1">Uncharacterized protein</fullName>
    </submittedName>
</protein>
<accession>A0AAE1YZ92</accession>
<dbReference type="AlphaFoldDB" id="A0AAE1YZ92"/>
<organism evidence="1 2">
    <name type="scientific">Sesamum alatum</name>
    <dbReference type="NCBI Taxonomy" id="300844"/>
    <lineage>
        <taxon>Eukaryota</taxon>
        <taxon>Viridiplantae</taxon>
        <taxon>Streptophyta</taxon>
        <taxon>Embryophyta</taxon>
        <taxon>Tracheophyta</taxon>
        <taxon>Spermatophyta</taxon>
        <taxon>Magnoliopsida</taxon>
        <taxon>eudicotyledons</taxon>
        <taxon>Gunneridae</taxon>
        <taxon>Pentapetalae</taxon>
        <taxon>asterids</taxon>
        <taxon>lamiids</taxon>
        <taxon>Lamiales</taxon>
        <taxon>Pedaliaceae</taxon>
        <taxon>Sesamum</taxon>
    </lineage>
</organism>
<comment type="caution">
    <text evidence="1">The sequence shown here is derived from an EMBL/GenBank/DDBJ whole genome shotgun (WGS) entry which is preliminary data.</text>
</comment>
<evidence type="ECO:0000313" key="2">
    <source>
        <dbReference type="Proteomes" id="UP001293254"/>
    </source>
</evidence>